<dbReference type="Proteomes" id="UP000278288">
    <property type="component" value="Chromosome"/>
</dbReference>
<dbReference type="AlphaFoldDB" id="A0AAD1DSL6"/>
<dbReference type="EMBL" id="CP033923">
    <property type="protein sequence ID" value="AZA92615.1"/>
    <property type="molecule type" value="Genomic_DNA"/>
</dbReference>
<accession>A0AAD1DSL6</accession>
<organism evidence="1 2">
    <name type="scientific">Chryseobacterium nakagawai</name>
    <dbReference type="NCBI Taxonomy" id="1241982"/>
    <lineage>
        <taxon>Bacteria</taxon>
        <taxon>Pseudomonadati</taxon>
        <taxon>Bacteroidota</taxon>
        <taxon>Flavobacteriia</taxon>
        <taxon>Flavobacteriales</taxon>
        <taxon>Weeksellaceae</taxon>
        <taxon>Chryseobacterium group</taxon>
        <taxon>Chryseobacterium</taxon>
    </lineage>
</organism>
<proteinExistence type="predicted"/>
<reference evidence="1 2" key="1">
    <citation type="submission" date="2018-11" db="EMBL/GenBank/DDBJ databases">
        <title>Proposal to divide the Flavobacteriaceae and reorganize its genera based on Amino Acid Identity values calculated from whole genome sequences.</title>
        <authorList>
            <person name="Nicholson A.C."/>
            <person name="Gulvik C.A."/>
            <person name="Whitney A.M."/>
            <person name="Humrighouse B.W."/>
            <person name="Bell M."/>
            <person name="Holmes B."/>
            <person name="Steigerwalt A.G."/>
            <person name="Villarma A."/>
            <person name="Sheth M."/>
            <person name="Batra D."/>
            <person name="Pryor J."/>
            <person name="Bernardet J.-F."/>
            <person name="Hugo C."/>
            <person name="Kampfer P."/>
            <person name="Newman J."/>
            <person name="McQuiston J.R."/>
        </authorList>
    </citation>
    <scope>NUCLEOTIDE SEQUENCE [LARGE SCALE GENOMIC DNA]</scope>
    <source>
        <strain evidence="1 2">G0041</strain>
    </source>
</reference>
<evidence type="ECO:0000313" key="1">
    <source>
        <dbReference type="EMBL" id="AZA92615.1"/>
    </source>
</evidence>
<name>A0AAD1DSL6_CHRNA</name>
<dbReference type="KEGG" id="cnk:EG343_19435"/>
<keyword evidence="2" id="KW-1185">Reference proteome</keyword>
<evidence type="ECO:0000313" key="2">
    <source>
        <dbReference type="Proteomes" id="UP000278288"/>
    </source>
</evidence>
<gene>
    <name evidence="1" type="ORF">EG343_19435</name>
</gene>
<sequence length="206" mass="24009">MVSDWSALPFNNSYFMKPAQKIFFFLLLWISVFNSKAQISVYKNDSIIGRLHEETERTACEYCYYQEDIVRINKKIKIKIPVTIENGTFQAGRILEITNKGNITILKFNSISDGSSSWIYLAYKRNKTLIIRKLSYNNTVYKKEIKKNDFDYLPATEVCVQNTSEIINEEISFSSSFKFIPGDCYKCPIKTEVDNCIKNGKIKYSW</sequence>
<protein>
    <submittedName>
        <fullName evidence="1">Uncharacterized protein</fullName>
    </submittedName>
</protein>